<dbReference type="Pfam" id="PF02537">
    <property type="entry name" value="CRCB"/>
    <property type="match status" value="1"/>
</dbReference>
<dbReference type="PANTHER" id="PTHR28259">
    <property type="entry name" value="FLUORIDE EXPORT PROTEIN 1-RELATED"/>
    <property type="match status" value="1"/>
</dbReference>
<organism evidence="12 13">
    <name type="scientific">Edaphobacter aggregans</name>
    <dbReference type="NCBI Taxonomy" id="570835"/>
    <lineage>
        <taxon>Bacteria</taxon>
        <taxon>Pseudomonadati</taxon>
        <taxon>Acidobacteriota</taxon>
        <taxon>Terriglobia</taxon>
        <taxon>Terriglobales</taxon>
        <taxon>Acidobacteriaceae</taxon>
        <taxon>Edaphobacter</taxon>
    </lineage>
</organism>
<comment type="caution">
    <text evidence="12">The sequence shown here is derived from an EMBL/GenBank/DDBJ whole genome shotgun (WGS) entry which is preliminary data.</text>
</comment>
<keyword evidence="7 11" id="KW-0472">Membrane</keyword>
<evidence type="ECO:0000313" key="12">
    <source>
        <dbReference type="EMBL" id="RSL16588.1"/>
    </source>
</evidence>
<keyword evidence="5 11" id="KW-1133">Transmembrane helix</keyword>
<evidence type="ECO:0000313" key="13">
    <source>
        <dbReference type="Proteomes" id="UP000269669"/>
    </source>
</evidence>
<comment type="activity regulation">
    <text evidence="11">Na(+) is not transported, but it plays an essential structural role and its presence is essential for fluoride channel function.</text>
</comment>
<evidence type="ECO:0000256" key="5">
    <source>
        <dbReference type="ARBA" id="ARBA00022989"/>
    </source>
</evidence>
<evidence type="ECO:0000256" key="9">
    <source>
        <dbReference type="ARBA" id="ARBA00035120"/>
    </source>
</evidence>
<gene>
    <name evidence="11" type="primary">fluC</name>
    <name evidence="11" type="synonym">crcB</name>
    <name evidence="12" type="ORF">EDE15_2109</name>
</gene>
<dbReference type="GO" id="GO:0005886">
    <property type="term" value="C:plasma membrane"/>
    <property type="evidence" value="ECO:0007669"/>
    <property type="project" value="UniProtKB-SubCell"/>
</dbReference>
<feature type="binding site" evidence="11">
    <location>
        <position position="75"/>
    </location>
    <ligand>
        <name>Na(+)</name>
        <dbReference type="ChEBI" id="CHEBI:29101"/>
        <note>structural</note>
    </ligand>
</feature>
<evidence type="ECO:0000256" key="6">
    <source>
        <dbReference type="ARBA" id="ARBA00023065"/>
    </source>
</evidence>
<comment type="subcellular location">
    <subcellularLocation>
        <location evidence="1 11">Cell membrane</location>
        <topology evidence="1 11">Multi-pass membrane protein</topology>
    </subcellularLocation>
</comment>
<dbReference type="NCBIfam" id="NF010802">
    <property type="entry name" value="PRK14206.1"/>
    <property type="match status" value="1"/>
</dbReference>
<feature type="transmembrane region" description="Helical" evidence="11">
    <location>
        <begin position="31"/>
        <end position="55"/>
    </location>
</feature>
<keyword evidence="11" id="KW-0813">Transport</keyword>
<evidence type="ECO:0000256" key="4">
    <source>
        <dbReference type="ARBA" id="ARBA00022692"/>
    </source>
</evidence>
<keyword evidence="13" id="KW-1185">Reference proteome</keyword>
<dbReference type="Proteomes" id="UP000269669">
    <property type="component" value="Unassembled WGS sequence"/>
</dbReference>
<dbReference type="HAMAP" id="MF_00454">
    <property type="entry name" value="FluC"/>
    <property type="match status" value="1"/>
</dbReference>
<comment type="catalytic activity">
    <reaction evidence="10">
        <text>fluoride(in) = fluoride(out)</text>
        <dbReference type="Rhea" id="RHEA:76159"/>
        <dbReference type="ChEBI" id="CHEBI:17051"/>
    </reaction>
    <physiologicalReaction direction="left-to-right" evidence="10">
        <dbReference type="Rhea" id="RHEA:76160"/>
    </physiologicalReaction>
</comment>
<evidence type="ECO:0000256" key="8">
    <source>
        <dbReference type="ARBA" id="ARBA00023303"/>
    </source>
</evidence>
<evidence type="ECO:0000256" key="3">
    <source>
        <dbReference type="ARBA" id="ARBA00022519"/>
    </source>
</evidence>
<dbReference type="OrthoDB" id="9815830at2"/>
<evidence type="ECO:0000256" key="1">
    <source>
        <dbReference type="ARBA" id="ARBA00004651"/>
    </source>
</evidence>
<accession>A0A428MI55</accession>
<dbReference type="RefSeq" id="WP_125485174.1">
    <property type="nucleotide sequence ID" value="NZ_RSDW01000001.1"/>
</dbReference>
<feature type="binding site" evidence="11">
    <location>
        <position position="78"/>
    </location>
    <ligand>
        <name>Na(+)</name>
        <dbReference type="ChEBI" id="CHEBI:29101"/>
        <note>structural</note>
    </ligand>
</feature>
<name>A0A428MI55_9BACT</name>
<dbReference type="NCBIfam" id="TIGR00494">
    <property type="entry name" value="crcB"/>
    <property type="match status" value="1"/>
</dbReference>
<comment type="function">
    <text evidence="11">Fluoride-specific ion channel. Important for reducing fluoride concentration in the cell, thus reducing its toxicity.</text>
</comment>
<keyword evidence="6 11" id="KW-0406">Ion transport</keyword>
<dbReference type="InterPro" id="IPR003691">
    <property type="entry name" value="FluC"/>
</dbReference>
<evidence type="ECO:0000256" key="2">
    <source>
        <dbReference type="ARBA" id="ARBA00022475"/>
    </source>
</evidence>
<dbReference type="GO" id="GO:0140114">
    <property type="term" value="P:cellular detoxification of fluoride"/>
    <property type="evidence" value="ECO:0007669"/>
    <property type="project" value="UniProtKB-UniRule"/>
</dbReference>
<keyword evidence="2 11" id="KW-1003">Cell membrane</keyword>
<evidence type="ECO:0000256" key="7">
    <source>
        <dbReference type="ARBA" id="ARBA00023136"/>
    </source>
</evidence>
<evidence type="ECO:0000256" key="11">
    <source>
        <dbReference type="HAMAP-Rule" id="MF_00454"/>
    </source>
</evidence>
<keyword evidence="4 11" id="KW-0812">Transmembrane</keyword>
<dbReference type="EMBL" id="RSDW01000001">
    <property type="protein sequence ID" value="RSL16588.1"/>
    <property type="molecule type" value="Genomic_DNA"/>
</dbReference>
<evidence type="ECO:0000256" key="10">
    <source>
        <dbReference type="ARBA" id="ARBA00035585"/>
    </source>
</evidence>
<proteinExistence type="inferred from homology"/>
<protein>
    <recommendedName>
        <fullName evidence="11">Fluoride-specific ion channel FluC</fullName>
    </recommendedName>
</protein>
<dbReference type="AlphaFoldDB" id="A0A428MI55"/>
<feature type="transmembrane region" description="Helical" evidence="11">
    <location>
        <begin position="67"/>
        <end position="88"/>
    </location>
</feature>
<reference evidence="12 13" key="1">
    <citation type="submission" date="2018-12" db="EMBL/GenBank/DDBJ databases">
        <title>Sequencing of bacterial isolates from soil warming experiment in Harvard Forest, Massachusetts, USA.</title>
        <authorList>
            <person name="Deangelis K."/>
        </authorList>
    </citation>
    <scope>NUCLEOTIDE SEQUENCE [LARGE SCALE GENOMIC DNA]</scope>
    <source>
        <strain evidence="12 13">EB153</strain>
    </source>
</reference>
<dbReference type="GO" id="GO:0062054">
    <property type="term" value="F:fluoride channel activity"/>
    <property type="evidence" value="ECO:0007669"/>
    <property type="project" value="UniProtKB-UniRule"/>
</dbReference>
<feature type="transmembrane region" description="Helical" evidence="11">
    <location>
        <begin position="100"/>
        <end position="121"/>
    </location>
</feature>
<keyword evidence="11" id="KW-0915">Sodium</keyword>
<dbReference type="GO" id="GO:0046872">
    <property type="term" value="F:metal ion binding"/>
    <property type="evidence" value="ECO:0007669"/>
    <property type="project" value="UniProtKB-KW"/>
</dbReference>
<sequence>MTYLWITIGSALGGLLRYAITRATLNLDNGFPFGTVLVNVLGCFLIGFFGTFTLPGSRYAAPENMRLFVMVGVCGGFTTFSAFSLQTFDLVRSGAWGRALANVIASVVLCFVSVAAGHLLAHRTVARTEIAQDRIEEYTG</sequence>
<keyword evidence="8 11" id="KW-0407">Ion channel</keyword>
<keyword evidence="3" id="KW-0997">Cell inner membrane</keyword>
<comment type="similarity">
    <text evidence="9 11">Belongs to the fluoride channel Fluc/FEX (TC 1.A.43) family.</text>
</comment>
<keyword evidence="11" id="KW-0479">Metal-binding</keyword>
<dbReference type="PANTHER" id="PTHR28259:SF1">
    <property type="entry name" value="FLUORIDE EXPORT PROTEIN 1-RELATED"/>
    <property type="match status" value="1"/>
</dbReference>